<name>A0ACA9SHN2_9GLOM</name>
<proteinExistence type="predicted"/>
<dbReference type="Proteomes" id="UP000789920">
    <property type="component" value="Unassembled WGS sequence"/>
</dbReference>
<evidence type="ECO:0000313" key="2">
    <source>
        <dbReference type="Proteomes" id="UP000789920"/>
    </source>
</evidence>
<feature type="non-terminal residue" evidence="1">
    <location>
        <position position="1"/>
    </location>
</feature>
<protein>
    <submittedName>
        <fullName evidence="1">35935_t:CDS:1</fullName>
    </submittedName>
</protein>
<feature type="non-terminal residue" evidence="1">
    <location>
        <position position="178"/>
    </location>
</feature>
<accession>A0ACA9SHN2</accession>
<gene>
    <name evidence="1" type="ORF">RPERSI_LOCUS31346</name>
</gene>
<sequence length="178" mass="20053">KQYISDKYPKILPVRCIAHHIQLICSDIICKTSFGKKVLQQCQSFVTYFHASHRSGAILRNEIINFMINKGGLKSSVCSRWSSAYDCVQSVLNLENCIKQILDNDNSAMTLELQNLTRDRQFWANAEVLAKVLAPAKNAVKIAESKATTTADIFLFLIQMAIAINALKNNDLAERIEF</sequence>
<reference evidence="1" key="1">
    <citation type="submission" date="2021-06" db="EMBL/GenBank/DDBJ databases">
        <authorList>
            <person name="Kallberg Y."/>
            <person name="Tangrot J."/>
            <person name="Rosling A."/>
        </authorList>
    </citation>
    <scope>NUCLEOTIDE SEQUENCE</scope>
    <source>
        <strain evidence="1">MA461A</strain>
    </source>
</reference>
<evidence type="ECO:0000313" key="1">
    <source>
        <dbReference type="EMBL" id="CAG8840207.1"/>
    </source>
</evidence>
<organism evidence="1 2">
    <name type="scientific">Racocetra persica</name>
    <dbReference type="NCBI Taxonomy" id="160502"/>
    <lineage>
        <taxon>Eukaryota</taxon>
        <taxon>Fungi</taxon>
        <taxon>Fungi incertae sedis</taxon>
        <taxon>Mucoromycota</taxon>
        <taxon>Glomeromycotina</taxon>
        <taxon>Glomeromycetes</taxon>
        <taxon>Diversisporales</taxon>
        <taxon>Gigasporaceae</taxon>
        <taxon>Racocetra</taxon>
    </lineage>
</organism>
<comment type="caution">
    <text evidence="1">The sequence shown here is derived from an EMBL/GenBank/DDBJ whole genome shotgun (WGS) entry which is preliminary data.</text>
</comment>
<dbReference type="EMBL" id="CAJVQC010126065">
    <property type="protein sequence ID" value="CAG8840207.1"/>
    <property type="molecule type" value="Genomic_DNA"/>
</dbReference>
<keyword evidence="2" id="KW-1185">Reference proteome</keyword>